<dbReference type="EMBL" id="LFZN01000388">
    <property type="protein sequence ID" value="KXS93787.1"/>
    <property type="molecule type" value="Genomic_DNA"/>
</dbReference>
<evidence type="ECO:0000313" key="4">
    <source>
        <dbReference type="Proteomes" id="UP000070133"/>
    </source>
</evidence>
<dbReference type="STRING" id="321146.A0A139GUD9"/>
<organism evidence="3 4">
    <name type="scientific">Pseudocercospora eumusae</name>
    <dbReference type="NCBI Taxonomy" id="321146"/>
    <lineage>
        <taxon>Eukaryota</taxon>
        <taxon>Fungi</taxon>
        <taxon>Dikarya</taxon>
        <taxon>Ascomycota</taxon>
        <taxon>Pezizomycotina</taxon>
        <taxon>Dothideomycetes</taxon>
        <taxon>Dothideomycetidae</taxon>
        <taxon>Mycosphaerellales</taxon>
        <taxon>Mycosphaerellaceae</taxon>
        <taxon>Pseudocercospora</taxon>
    </lineage>
</organism>
<evidence type="ECO:0000256" key="2">
    <source>
        <dbReference type="SAM" id="SignalP"/>
    </source>
</evidence>
<keyword evidence="4" id="KW-1185">Reference proteome</keyword>
<comment type="caution">
    <text evidence="3">The sequence shown here is derived from an EMBL/GenBank/DDBJ whole genome shotgun (WGS) entry which is preliminary data.</text>
</comment>
<name>A0A139GUD9_9PEZI</name>
<feature type="compositionally biased region" description="Polar residues" evidence="1">
    <location>
        <begin position="75"/>
        <end position="89"/>
    </location>
</feature>
<feature type="chain" id="PRO_5007806090" description="Ig-like domain-containing protein" evidence="2">
    <location>
        <begin position="22"/>
        <end position="477"/>
    </location>
</feature>
<evidence type="ECO:0008006" key="5">
    <source>
        <dbReference type="Google" id="ProtNLM"/>
    </source>
</evidence>
<keyword evidence="2" id="KW-0732">Signal</keyword>
<sequence length="477" mass="48895">MAVHSIIALLVLGGSCLFARAAPQPAKPVILLRPVTSTLPPGDPHCPDKGHGCIVEFTTLQSVTTVTNIHPGPSPSTVATQTPEPSVTMTSESSSAPDTSTQSTSTSTAPVAPVAPSLPSLSTGATAQLTSPVQVIPSIAPPFANTTSSSWSILTVPTSSGLLPTTSSHSSRLTSAVPSGPSVPLPTSDGISTARSTSVIATSTSEVTSPVATSSVLRPEDTSRSVVVSTHVHTETLTTKTTTTNTEYPPVTSVIESTLSTTSTETITTTTTDQPLVLSSCGLGGIATDGQPFFTVCQSTFETSTFSIVPPSSTSVSAILDPLETSTTCTDETSKTGPADQVTAAPSISSVLPVPHPETPCHHDSSCHSVPIIATNSSTSLSTLSFSSSEPKTTAAGLGFTTICDSPHHASQNTTACSVISVISSTEPFIPKDPNTVVPPEEHSEYSKTHIYPTSTFLHTSASSFTTITSSVTRHEV</sequence>
<protein>
    <recommendedName>
        <fullName evidence="5">Ig-like domain-containing protein</fullName>
    </recommendedName>
</protein>
<dbReference type="OrthoDB" id="10636536at2759"/>
<feature type="compositionally biased region" description="Low complexity" evidence="1">
    <location>
        <begin position="162"/>
        <end position="171"/>
    </location>
</feature>
<evidence type="ECO:0000256" key="1">
    <source>
        <dbReference type="SAM" id="MobiDB-lite"/>
    </source>
</evidence>
<feature type="region of interest" description="Disordered" evidence="1">
    <location>
        <begin position="162"/>
        <end position="189"/>
    </location>
</feature>
<evidence type="ECO:0000313" key="3">
    <source>
        <dbReference type="EMBL" id="KXS93787.1"/>
    </source>
</evidence>
<dbReference type="Proteomes" id="UP000070133">
    <property type="component" value="Unassembled WGS sequence"/>
</dbReference>
<dbReference type="AlphaFoldDB" id="A0A139GUD9"/>
<feature type="signal peptide" evidence="2">
    <location>
        <begin position="1"/>
        <end position="21"/>
    </location>
</feature>
<proteinExistence type="predicted"/>
<reference evidence="3 4" key="1">
    <citation type="submission" date="2015-07" db="EMBL/GenBank/DDBJ databases">
        <title>Comparative genomics of the Sigatoka disease complex on banana suggests a link between parallel evolutionary changes in Pseudocercospora fijiensis and Pseudocercospora eumusae and increased virulence on the banana host.</title>
        <authorList>
            <person name="Chang T.-C."/>
            <person name="Salvucci A."/>
            <person name="Crous P.W."/>
            <person name="Stergiopoulos I."/>
        </authorList>
    </citation>
    <scope>NUCLEOTIDE SEQUENCE [LARGE SCALE GENOMIC DNA]</scope>
    <source>
        <strain evidence="3 4">CBS 114824</strain>
    </source>
</reference>
<feature type="region of interest" description="Disordered" evidence="1">
    <location>
        <begin position="68"/>
        <end position="119"/>
    </location>
</feature>
<feature type="compositionally biased region" description="Low complexity" evidence="1">
    <location>
        <begin position="90"/>
        <end position="119"/>
    </location>
</feature>
<gene>
    <name evidence="3" type="ORF">AC578_1455</name>
</gene>
<accession>A0A139GUD9</accession>